<proteinExistence type="predicted"/>
<dbReference type="Proteomes" id="UP001485043">
    <property type="component" value="Unassembled WGS sequence"/>
</dbReference>
<protein>
    <submittedName>
        <fullName evidence="1">Uncharacterized protein</fullName>
    </submittedName>
</protein>
<reference evidence="1 2" key="1">
    <citation type="journal article" date="2024" name="Nat. Commun.">
        <title>Phylogenomics reveals the evolutionary origins of lichenization in chlorophyte algae.</title>
        <authorList>
            <person name="Puginier C."/>
            <person name="Libourel C."/>
            <person name="Otte J."/>
            <person name="Skaloud P."/>
            <person name="Haon M."/>
            <person name="Grisel S."/>
            <person name="Petersen M."/>
            <person name="Berrin J.G."/>
            <person name="Delaux P.M."/>
            <person name="Dal Grande F."/>
            <person name="Keller J."/>
        </authorList>
    </citation>
    <scope>NUCLEOTIDE SEQUENCE [LARGE SCALE GENOMIC DNA]</scope>
    <source>
        <strain evidence="1 2">SAG 2523</strain>
    </source>
</reference>
<dbReference type="AlphaFoldDB" id="A0AAW1TEM4"/>
<evidence type="ECO:0000313" key="2">
    <source>
        <dbReference type="Proteomes" id="UP001485043"/>
    </source>
</evidence>
<sequence>MPPTGSLHTLPSRAFSPSAQRVAVVNPYMFSYPTVAAIVHAVKVSGIQPEVFQQDNDTRGSHDRFTPHIRDLYRFICREHIQSIRAFMPGRYNIIILSDWYPTGCQWTPNDVTCSHLIMQLFKLGSLQHLIIHMHEPYNTVGSLYQSQWDTDVEMVARIKDDALRVLRDERTTLLTAAPHVADYTKASLALLDIHKEVGWFLQLFPWNTQVVRKERHGFIVQGKIDPERRDYRPLLEGIMQHPGLLEHPDFSLRLVGASTGASVDIARSDKIWTVIDRSSFKEYYQELQTCAGIVPAFGHTRYLHSAASSTLFTSVLLGIPVIADDEMLEKYSYLTKEAVLYQGPHETVFDVMARTLRSEFQLDEASVFWKDLIRNG</sequence>
<keyword evidence="2" id="KW-1185">Reference proteome</keyword>
<comment type="caution">
    <text evidence="1">The sequence shown here is derived from an EMBL/GenBank/DDBJ whole genome shotgun (WGS) entry which is preliminary data.</text>
</comment>
<organism evidence="1 2">
    <name type="scientific">Apatococcus fuscideae</name>
    <dbReference type="NCBI Taxonomy" id="2026836"/>
    <lineage>
        <taxon>Eukaryota</taxon>
        <taxon>Viridiplantae</taxon>
        <taxon>Chlorophyta</taxon>
        <taxon>core chlorophytes</taxon>
        <taxon>Trebouxiophyceae</taxon>
        <taxon>Chlorellales</taxon>
        <taxon>Chlorellaceae</taxon>
        <taxon>Apatococcus</taxon>
    </lineage>
</organism>
<dbReference type="EMBL" id="JALJOV010000102">
    <property type="protein sequence ID" value="KAK9867200.1"/>
    <property type="molecule type" value="Genomic_DNA"/>
</dbReference>
<evidence type="ECO:0000313" key="1">
    <source>
        <dbReference type="EMBL" id="KAK9867200.1"/>
    </source>
</evidence>
<accession>A0AAW1TEM4</accession>
<name>A0AAW1TEM4_9CHLO</name>
<gene>
    <name evidence="1" type="ORF">WJX84_002560</name>
</gene>